<dbReference type="InterPro" id="IPR008962">
    <property type="entry name" value="PapD-like_sf"/>
</dbReference>
<dbReference type="RefSeq" id="WP_100439146.1">
    <property type="nucleotide sequence ID" value="NZ_CBCPIZ010000022.1"/>
</dbReference>
<accession>A0A2J0UFT0</accession>
<evidence type="ECO:0000256" key="1">
    <source>
        <dbReference type="SAM" id="SignalP"/>
    </source>
</evidence>
<proteinExistence type="predicted"/>
<dbReference type="Proteomes" id="UP000230167">
    <property type="component" value="Unassembled WGS sequence"/>
</dbReference>
<dbReference type="SUPFAM" id="SSF49354">
    <property type="entry name" value="PapD-like"/>
    <property type="match status" value="1"/>
</dbReference>
<name>A0A2J0UFT0_STEMA</name>
<feature type="signal peptide" evidence="1">
    <location>
        <begin position="1"/>
        <end position="18"/>
    </location>
</feature>
<dbReference type="EMBL" id="NEQV01000001">
    <property type="protein sequence ID" value="PJL33712.1"/>
    <property type="molecule type" value="Genomic_DNA"/>
</dbReference>
<comment type="caution">
    <text evidence="2">The sequence shown here is derived from an EMBL/GenBank/DDBJ whole genome shotgun (WGS) entry which is preliminary data.</text>
</comment>
<reference evidence="2 3" key="1">
    <citation type="journal article" date="2017" name="Front. Microbiol.">
        <title>Double-Face Meets the Bacterial World: The Opportunistic Pathogen Stenotrophomonas maltophilia.</title>
        <authorList>
            <person name="Lira F."/>
            <person name="Berg G."/>
            <person name="Martinez J.L."/>
        </authorList>
    </citation>
    <scope>NUCLEOTIDE SEQUENCE [LARGE SCALE GENOMIC DNA]</scope>
    <source>
        <strain evidence="2 3">EA1</strain>
    </source>
</reference>
<dbReference type="InterPro" id="IPR050643">
    <property type="entry name" value="Periplasmic_pilus_chap"/>
</dbReference>
<gene>
    <name evidence="2" type="ORF">B9Y64_01075</name>
</gene>
<feature type="chain" id="PRO_5014397481" evidence="1">
    <location>
        <begin position="19"/>
        <end position="232"/>
    </location>
</feature>
<keyword evidence="1" id="KW-0732">Signal</keyword>
<protein>
    <submittedName>
        <fullName evidence="2">Pilus assembly protein</fullName>
    </submittedName>
</protein>
<sequence>MRALLILLALLLAQPAAALELLPTTLQLPAEGGRAELWLHNPGPGRWQGQVQVLAWDQQLDAERLHPSDQIRVSPARLDLAPGSTQRVWLLPGGPAAALDEQAYRIVLAPALPGLPRYSLPLFRGPAAPALHARLHGRVEAQGSQAILRLSNSGTLHGRLHDLRFITADGQSSLLLAGLAGYILAGHERRWPLPARTDGYAGGRFQARLQDGREVDLAASDPAIAASAPSGL</sequence>
<dbReference type="PANTHER" id="PTHR30251:SF4">
    <property type="entry name" value="SLR1668 PROTEIN"/>
    <property type="match status" value="1"/>
</dbReference>
<evidence type="ECO:0000313" key="3">
    <source>
        <dbReference type="Proteomes" id="UP000230167"/>
    </source>
</evidence>
<evidence type="ECO:0000313" key="2">
    <source>
        <dbReference type="EMBL" id="PJL33712.1"/>
    </source>
</evidence>
<dbReference type="OrthoDB" id="511700at2"/>
<dbReference type="AlphaFoldDB" id="A0A2J0UFT0"/>
<dbReference type="PANTHER" id="PTHR30251">
    <property type="entry name" value="PILUS ASSEMBLY CHAPERONE"/>
    <property type="match status" value="1"/>
</dbReference>
<organism evidence="2 3">
    <name type="scientific">Stenotrophomonas maltophilia</name>
    <name type="common">Pseudomonas maltophilia</name>
    <name type="synonym">Xanthomonas maltophilia</name>
    <dbReference type="NCBI Taxonomy" id="40324"/>
    <lineage>
        <taxon>Bacteria</taxon>
        <taxon>Pseudomonadati</taxon>
        <taxon>Pseudomonadota</taxon>
        <taxon>Gammaproteobacteria</taxon>
        <taxon>Lysobacterales</taxon>
        <taxon>Lysobacteraceae</taxon>
        <taxon>Stenotrophomonas</taxon>
        <taxon>Stenotrophomonas maltophilia group</taxon>
    </lineage>
</organism>